<dbReference type="Gene3D" id="3.40.30.10">
    <property type="entry name" value="Glutaredoxin"/>
    <property type="match status" value="1"/>
</dbReference>
<dbReference type="SFLD" id="SFLDS00019">
    <property type="entry name" value="Glutathione_Transferase_(cytos"/>
    <property type="match status" value="1"/>
</dbReference>
<evidence type="ECO:0000256" key="19">
    <source>
        <dbReference type="SAM" id="MobiDB-lite"/>
    </source>
</evidence>
<dbReference type="InterPro" id="IPR036282">
    <property type="entry name" value="Glutathione-S-Trfase_C_sf"/>
</dbReference>
<feature type="compositionally biased region" description="Low complexity" evidence="19">
    <location>
        <begin position="58"/>
        <end position="75"/>
    </location>
</feature>
<keyword evidence="6" id="KW-0444">Lipid biosynthesis</keyword>
<keyword evidence="13" id="KW-0275">Fatty acid biosynthesis</keyword>
<keyword evidence="8" id="KW-0812">Transmembrane</keyword>
<dbReference type="InterPro" id="IPR034334">
    <property type="entry name" value="PGES2"/>
</dbReference>
<proteinExistence type="inferred from homology"/>
<dbReference type="SUPFAM" id="SSF47616">
    <property type="entry name" value="GST C-terminal domain-like"/>
    <property type="match status" value="1"/>
</dbReference>
<dbReference type="PANTHER" id="PTHR12782">
    <property type="entry name" value="MICROSOMAL PROSTAGLANDIN E SYNTHASE-2"/>
    <property type="match status" value="1"/>
</dbReference>
<keyword evidence="11" id="KW-0443">Lipid metabolism</keyword>
<dbReference type="PANTHER" id="PTHR12782:SF5">
    <property type="entry name" value="PROSTAGLANDIN E SYNTHASE 2"/>
    <property type="match status" value="1"/>
</dbReference>
<comment type="catalytic activity">
    <reaction evidence="15">
        <text>prostaglandin H2 = (12S)-hydroxy-(5Z,8E,10E)-heptadecatrienoate + malonaldehyde</text>
        <dbReference type="Rhea" id="RHEA:48644"/>
        <dbReference type="ChEBI" id="CHEBI:57405"/>
        <dbReference type="ChEBI" id="CHEBI:90694"/>
        <dbReference type="ChEBI" id="CHEBI:566274"/>
    </reaction>
    <physiologicalReaction direction="left-to-right" evidence="15">
        <dbReference type="Rhea" id="RHEA:48645"/>
    </physiologicalReaction>
</comment>
<dbReference type="Pfam" id="PF13417">
    <property type="entry name" value="GST_N_3"/>
    <property type="match status" value="1"/>
</dbReference>
<evidence type="ECO:0000256" key="15">
    <source>
        <dbReference type="ARBA" id="ARBA00023930"/>
    </source>
</evidence>
<gene>
    <name evidence="21" type="ORF">ASTO00021_LOCUS11482</name>
</gene>
<keyword evidence="12" id="KW-0472">Membrane</keyword>
<comment type="subcellular location">
    <subcellularLocation>
        <location evidence="18">Endomembrane system</location>
        <topology evidence="18">Single-pass membrane protein</topology>
    </subcellularLocation>
</comment>
<evidence type="ECO:0000256" key="2">
    <source>
        <dbReference type="ARBA" id="ARBA00007409"/>
    </source>
</evidence>
<evidence type="ECO:0000256" key="10">
    <source>
        <dbReference type="ARBA" id="ARBA00022989"/>
    </source>
</evidence>
<comment type="similarity">
    <text evidence="2">Belongs to the GST superfamily.</text>
</comment>
<feature type="domain" description="GST N-terminal" evidence="20">
    <location>
        <begin position="137"/>
        <end position="213"/>
    </location>
</feature>
<protein>
    <recommendedName>
        <fullName evidence="4">Prostaglandin E synthase 2</fullName>
        <ecNumber evidence="3">5.3.99.3</ecNumber>
    </recommendedName>
    <alternativeName>
        <fullName evidence="17">Microsomal prostaglandin E synthase 2</fullName>
    </alternativeName>
</protein>
<evidence type="ECO:0000256" key="17">
    <source>
        <dbReference type="ARBA" id="ARBA00031041"/>
    </source>
</evidence>
<keyword evidence="10" id="KW-1133">Transmembrane helix</keyword>
<evidence type="ECO:0000256" key="12">
    <source>
        <dbReference type="ARBA" id="ARBA00023136"/>
    </source>
</evidence>
<dbReference type="GO" id="GO:0005739">
    <property type="term" value="C:mitochondrion"/>
    <property type="evidence" value="ECO:0007669"/>
    <property type="project" value="TreeGrafter"/>
</dbReference>
<dbReference type="InterPro" id="IPR011767">
    <property type="entry name" value="GLR_AS"/>
</dbReference>
<dbReference type="SFLD" id="SFLDG01203">
    <property type="entry name" value="Prostaglandin_E_synthase_like1"/>
    <property type="match status" value="1"/>
</dbReference>
<evidence type="ECO:0000256" key="3">
    <source>
        <dbReference type="ARBA" id="ARBA00012203"/>
    </source>
</evidence>
<dbReference type="InterPro" id="IPR004045">
    <property type="entry name" value="Glutathione_S-Trfase_N"/>
</dbReference>
<name>A0A7S3PJH7_9STRA</name>
<evidence type="ECO:0000256" key="16">
    <source>
        <dbReference type="ARBA" id="ARBA00023931"/>
    </source>
</evidence>
<evidence type="ECO:0000313" key="21">
    <source>
        <dbReference type="EMBL" id="CAE0441351.1"/>
    </source>
</evidence>
<reference evidence="21" key="1">
    <citation type="submission" date="2021-01" db="EMBL/GenBank/DDBJ databases">
        <authorList>
            <person name="Corre E."/>
            <person name="Pelletier E."/>
            <person name="Niang G."/>
            <person name="Scheremetjew M."/>
            <person name="Finn R."/>
            <person name="Kale V."/>
            <person name="Holt S."/>
            <person name="Cochrane G."/>
            <person name="Meng A."/>
            <person name="Brown T."/>
            <person name="Cohen L."/>
        </authorList>
    </citation>
    <scope>NUCLEOTIDE SEQUENCE</scope>
    <source>
        <strain evidence="21">GSBS06</strain>
    </source>
</reference>
<dbReference type="PROSITE" id="PS50404">
    <property type="entry name" value="GST_NTER"/>
    <property type="match status" value="1"/>
</dbReference>
<evidence type="ECO:0000259" key="20">
    <source>
        <dbReference type="PROSITE" id="PS50404"/>
    </source>
</evidence>
<dbReference type="InterPro" id="IPR040079">
    <property type="entry name" value="Glutathione_S-Trfase"/>
</dbReference>
<keyword evidence="7" id="KW-0643">Prostaglandin biosynthesis</keyword>
<evidence type="ECO:0000256" key="6">
    <source>
        <dbReference type="ARBA" id="ARBA00022516"/>
    </source>
</evidence>
<keyword evidence="14" id="KW-0413">Isomerase</keyword>
<comment type="pathway">
    <text evidence="1">Lipid metabolism; prostaglandin biosynthesis.</text>
</comment>
<evidence type="ECO:0000256" key="13">
    <source>
        <dbReference type="ARBA" id="ARBA00023160"/>
    </source>
</evidence>
<evidence type="ECO:0000256" key="8">
    <source>
        <dbReference type="ARBA" id="ARBA00022692"/>
    </source>
</evidence>
<dbReference type="GO" id="GO:0001516">
    <property type="term" value="P:prostaglandin biosynthetic process"/>
    <property type="evidence" value="ECO:0007669"/>
    <property type="project" value="UniProtKB-UniPathway"/>
</dbReference>
<dbReference type="SUPFAM" id="SSF52833">
    <property type="entry name" value="Thioredoxin-like"/>
    <property type="match status" value="1"/>
</dbReference>
<dbReference type="PROSITE" id="PS51354">
    <property type="entry name" value="GLUTAREDOXIN_2"/>
    <property type="match status" value="1"/>
</dbReference>
<evidence type="ECO:0000256" key="9">
    <source>
        <dbReference type="ARBA" id="ARBA00022832"/>
    </source>
</evidence>
<evidence type="ECO:0000256" key="7">
    <source>
        <dbReference type="ARBA" id="ARBA00022585"/>
    </source>
</evidence>
<evidence type="ECO:0000256" key="1">
    <source>
        <dbReference type="ARBA" id="ARBA00004702"/>
    </source>
</evidence>
<comment type="catalytic activity">
    <reaction evidence="16">
        <text>prostaglandin H2 = prostaglandin E2</text>
        <dbReference type="Rhea" id="RHEA:12893"/>
        <dbReference type="ChEBI" id="CHEBI:57405"/>
        <dbReference type="ChEBI" id="CHEBI:606564"/>
        <dbReference type="EC" id="5.3.99.3"/>
    </reaction>
    <physiologicalReaction direction="left-to-right" evidence="16">
        <dbReference type="Rhea" id="RHEA:12894"/>
    </physiologicalReaction>
</comment>
<sequence length="369" mass="41722">MRYTTALSRSLWPGMFKYRLEFQTLAGGGVRFGCLKQNQRLDRRTLSMLPTNTPERVSTASASTSSSSSSKCKASGKTTKTLGAFAAASVAASGIGLSVAFSSAEVAGTGGIKVGDLTRRSFTTKTARNGNKIIVPEKMILYQYEVCPFCNKVKAFLEYNDINYERVEVNPLSKKEIAFSDYKMVPFAVIDGVQVNGSADIIRYLSPNENSKSRDEEEEKWTRWVDDHLVHLLPPNIYRTPSESLQSFNYITSQSNFTYWQKLSARYAGAFIMFMVAKKTKTKYNVGDPRKDLYTAVEYWTQEGLKERNAVFHGGNEEPDISDLSVYGVLRSIEGSYDTWDDLRGHDWPDRELFWSWWENISEKVKVSN</sequence>
<dbReference type="PROSITE" id="PS00195">
    <property type="entry name" value="GLUTAREDOXIN_1"/>
    <property type="match status" value="1"/>
</dbReference>
<evidence type="ECO:0000256" key="11">
    <source>
        <dbReference type="ARBA" id="ARBA00023098"/>
    </source>
</evidence>
<feature type="region of interest" description="Disordered" evidence="19">
    <location>
        <begin position="45"/>
        <end position="75"/>
    </location>
</feature>
<dbReference type="EC" id="5.3.99.3" evidence="3"/>
<dbReference type="AlphaFoldDB" id="A0A7S3PJH7"/>
<keyword evidence="9" id="KW-0276">Fatty acid metabolism</keyword>
<organism evidence="21">
    <name type="scientific">Aplanochytrium stocchinoi</name>
    <dbReference type="NCBI Taxonomy" id="215587"/>
    <lineage>
        <taxon>Eukaryota</taxon>
        <taxon>Sar</taxon>
        <taxon>Stramenopiles</taxon>
        <taxon>Bigyra</taxon>
        <taxon>Labyrinthulomycetes</taxon>
        <taxon>Thraustochytrida</taxon>
        <taxon>Thraustochytriidae</taxon>
        <taxon>Aplanochytrium</taxon>
    </lineage>
</organism>
<dbReference type="Gene3D" id="1.20.1050.10">
    <property type="match status" value="1"/>
</dbReference>
<dbReference type="GO" id="GO:0012505">
    <property type="term" value="C:endomembrane system"/>
    <property type="evidence" value="ECO:0007669"/>
    <property type="project" value="UniProtKB-SubCell"/>
</dbReference>
<evidence type="ECO:0000256" key="14">
    <source>
        <dbReference type="ARBA" id="ARBA00023235"/>
    </source>
</evidence>
<dbReference type="InterPro" id="IPR034335">
    <property type="entry name" value="PGES2_C"/>
</dbReference>
<evidence type="ECO:0000256" key="4">
    <source>
        <dbReference type="ARBA" id="ARBA00019474"/>
    </source>
</evidence>
<evidence type="ECO:0000256" key="18">
    <source>
        <dbReference type="ARBA" id="ARBA00037847"/>
    </source>
</evidence>
<dbReference type="CDD" id="cd03197">
    <property type="entry name" value="GST_C_mPGES2"/>
    <property type="match status" value="1"/>
</dbReference>
<dbReference type="UniPathway" id="UPA00662"/>
<dbReference type="GO" id="GO:0050220">
    <property type="term" value="F:prostaglandin-E synthase activity"/>
    <property type="evidence" value="ECO:0007669"/>
    <property type="project" value="UniProtKB-EC"/>
</dbReference>
<dbReference type="EMBL" id="HBIN01015134">
    <property type="protein sequence ID" value="CAE0441351.1"/>
    <property type="molecule type" value="Transcribed_RNA"/>
</dbReference>
<evidence type="ECO:0000256" key="5">
    <source>
        <dbReference type="ARBA" id="ARBA00022501"/>
    </source>
</evidence>
<dbReference type="SFLD" id="SFLDG01182">
    <property type="entry name" value="Prostaglandin_E_synthase_like"/>
    <property type="match status" value="1"/>
</dbReference>
<dbReference type="InterPro" id="IPR036249">
    <property type="entry name" value="Thioredoxin-like_sf"/>
</dbReference>
<accession>A0A7S3PJH7</accession>
<keyword evidence="5" id="KW-0644">Prostaglandin metabolism</keyword>